<dbReference type="SUPFAM" id="SSF53822">
    <property type="entry name" value="Periplasmic binding protein-like I"/>
    <property type="match status" value="1"/>
</dbReference>
<dbReference type="CDD" id="cd06311">
    <property type="entry name" value="PBP1_ABC_sugar_binding-like"/>
    <property type="match status" value="1"/>
</dbReference>
<comment type="subcellular location">
    <subcellularLocation>
        <location evidence="1">Cell envelope</location>
    </subcellularLocation>
</comment>
<dbReference type="Gene3D" id="3.40.50.2300">
    <property type="match status" value="2"/>
</dbReference>
<dbReference type="PANTHER" id="PTHR46847">
    <property type="entry name" value="D-ALLOSE-BINDING PERIPLASMIC PROTEIN-RELATED"/>
    <property type="match status" value="1"/>
</dbReference>
<keyword evidence="3 4" id="KW-0732">Signal</keyword>
<evidence type="ECO:0000313" key="7">
    <source>
        <dbReference type="Proteomes" id="UP000754750"/>
    </source>
</evidence>
<dbReference type="AlphaFoldDB" id="A0A928KU41"/>
<organism evidence="6 7">
    <name type="scientific">Faecalispora sporosphaeroides</name>
    <dbReference type="NCBI Taxonomy" id="1549"/>
    <lineage>
        <taxon>Bacteria</taxon>
        <taxon>Bacillati</taxon>
        <taxon>Bacillota</taxon>
        <taxon>Clostridia</taxon>
        <taxon>Eubacteriales</taxon>
        <taxon>Oscillospiraceae</taxon>
        <taxon>Faecalispora</taxon>
    </lineage>
</organism>
<dbReference type="EMBL" id="SVNY01000008">
    <property type="protein sequence ID" value="MBE6834560.1"/>
    <property type="molecule type" value="Genomic_DNA"/>
</dbReference>
<feature type="chain" id="PRO_5039176193" evidence="4">
    <location>
        <begin position="19"/>
        <end position="332"/>
    </location>
</feature>
<dbReference type="PROSITE" id="PS51257">
    <property type="entry name" value="PROKAR_LIPOPROTEIN"/>
    <property type="match status" value="1"/>
</dbReference>
<sequence>MKKLLAFVLAAAMSLSLAACGGSTTTSSAPASGAASGSAAPASAAAGKYKVGILAPAVTHGWVAAVAYHAEARCKELADKVDYKLYTSNNADEMTSQLDDLMTWGAKAVVAFPQWEGMEVPIKKAVDAGITVVNFDIAINVDGVYRVSGDNEGMGVEGAKYIVDKIGKTGNVVILDVPTSGSVAELRKKGFTETVAKLAPELKLSTYATKFTREDGLKDFADILTKNPKIDAVYSMDDETSIGALQAIKEAGRTDIKVITGGGGAQEYFNMMPQNENIWIESALYSPAMVRDAVDVAVNVLDGKTEEKVKIIPTTIVDRTNCAKFKDDKSPY</sequence>
<dbReference type="PANTHER" id="PTHR46847:SF1">
    <property type="entry name" value="D-ALLOSE-BINDING PERIPLASMIC PROTEIN-RELATED"/>
    <property type="match status" value="1"/>
</dbReference>
<accession>A0A928KU41</accession>
<feature type="domain" description="Periplasmic binding protein" evidence="5">
    <location>
        <begin position="51"/>
        <end position="304"/>
    </location>
</feature>
<dbReference type="Proteomes" id="UP000754750">
    <property type="component" value="Unassembled WGS sequence"/>
</dbReference>
<dbReference type="InterPro" id="IPR028082">
    <property type="entry name" value="Peripla_BP_I"/>
</dbReference>
<feature type="signal peptide" evidence="4">
    <location>
        <begin position="1"/>
        <end position="18"/>
    </location>
</feature>
<dbReference type="Pfam" id="PF13407">
    <property type="entry name" value="Peripla_BP_4"/>
    <property type="match status" value="1"/>
</dbReference>
<reference evidence="6" key="1">
    <citation type="submission" date="2019-04" db="EMBL/GenBank/DDBJ databases">
        <title>Evolution of Biomass-Degrading Anaerobic Consortia Revealed by Metagenomics.</title>
        <authorList>
            <person name="Peng X."/>
        </authorList>
    </citation>
    <scope>NUCLEOTIDE SEQUENCE</scope>
    <source>
        <strain evidence="6">SIG551</strain>
    </source>
</reference>
<evidence type="ECO:0000256" key="2">
    <source>
        <dbReference type="ARBA" id="ARBA00007639"/>
    </source>
</evidence>
<evidence type="ECO:0000256" key="3">
    <source>
        <dbReference type="ARBA" id="ARBA00022729"/>
    </source>
</evidence>
<protein>
    <submittedName>
        <fullName evidence="6">Sugar ABC transporter substrate-binding protein</fullName>
    </submittedName>
</protein>
<evidence type="ECO:0000313" key="6">
    <source>
        <dbReference type="EMBL" id="MBE6834560.1"/>
    </source>
</evidence>
<evidence type="ECO:0000259" key="5">
    <source>
        <dbReference type="Pfam" id="PF13407"/>
    </source>
</evidence>
<evidence type="ECO:0000256" key="1">
    <source>
        <dbReference type="ARBA" id="ARBA00004196"/>
    </source>
</evidence>
<comment type="caution">
    <text evidence="6">The sequence shown here is derived from an EMBL/GenBank/DDBJ whole genome shotgun (WGS) entry which is preliminary data.</text>
</comment>
<evidence type="ECO:0000256" key="4">
    <source>
        <dbReference type="SAM" id="SignalP"/>
    </source>
</evidence>
<dbReference type="RefSeq" id="WP_326840908.1">
    <property type="nucleotide sequence ID" value="NZ_JBKWRC010000001.1"/>
</dbReference>
<proteinExistence type="inferred from homology"/>
<name>A0A928KU41_9FIRM</name>
<dbReference type="InterPro" id="IPR025997">
    <property type="entry name" value="SBP_2_dom"/>
</dbReference>
<gene>
    <name evidence="6" type="ORF">E7512_13460</name>
</gene>
<comment type="similarity">
    <text evidence="2">Belongs to the bacterial solute-binding protein 2 family.</text>
</comment>
<dbReference type="GO" id="GO:0030246">
    <property type="term" value="F:carbohydrate binding"/>
    <property type="evidence" value="ECO:0007669"/>
    <property type="project" value="UniProtKB-ARBA"/>
</dbReference>
<dbReference type="GO" id="GO:0030313">
    <property type="term" value="C:cell envelope"/>
    <property type="evidence" value="ECO:0007669"/>
    <property type="project" value="UniProtKB-SubCell"/>
</dbReference>